<keyword evidence="3 6" id="KW-0808">Transferase</keyword>
<sequence>MSKTAPAKRIGRRKRRKKLSDKKRFSVLDSPGKEAGETRLKVMLFSHICGGRFITGAEKYLSMLAKEISPQAECTLVVPEDGMLKREAMADGIRTVIEPFSLLWSIYHPDGELERTEASILAEGKHAMLIQLLQQYRPDIVIVNTCVNALPAMAAKALGIPVVWLINEIIQDHAAAPQSVHFINRYADFIVGVSNHSLFMFRGIVPDEKLLLHPPSNPVCEENSLPWVRTNEELKKRFGFPDHKHLIGYISAGMQKEKGLEHFLLMAFKLCAEQRDLCFLCIASPAGDADYEQYCRKLVEQSEYRDRFRMLGFQPDIESIYPLIDVLVVPSLIDEGFGMIALEALLFGKKTVAYRSGGLAEVLTAVGQESMLVDKGDIGGLASKVIEGLHSESAAVDVDRVKQSFGTEAYRVRLGSFMSMLRLLAAKAVMHKTADRIRPLKPGRLYRGHLTPSAYLLELGTKRPFASPEAFRLCGFSLSDVVVVSEPRLFAYPVGSAIRNDHLSYPPLGRVIRKGNGKRKGRKNRKGKQVYKGKPAQRYKTRKRLLKKSV</sequence>
<name>A0A3D9SE63_9BACL</name>
<keyword evidence="2" id="KW-0328">Glycosyltransferase</keyword>
<evidence type="ECO:0000256" key="2">
    <source>
        <dbReference type="ARBA" id="ARBA00022676"/>
    </source>
</evidence>
<feature type="region of interest" description="Disordered" evidence="4">
    <location>
        <begin position="513"/>
        <end position="550"/>
    </location>
</feature>
<dbReference type="PANTHER" id="PTHR12526:SF640">
    <property type="entry name" value="COLANIC ACID BIOSYNTHESIS GLYCOSYLTRANSFERASE WCAL-RELATED"/>
    <property type="match status" value="1"/>
</dbReference>
<gene>
    <name evidence="6" type="ORF">A8990_102243</name>
</gene>
<feature type="compositionally biased region" description="Basic residues" evidence="4">
    <location>
        <begin position="9"/>
        <end position="21"/>
    </location>
</feature>
<dbReference type="GO" id="GO:0016757">
    <property type="term" value="F:glycosyltransferase activity"/>
    <property type="evidence" value="ECO:0007669"/>
    <property type="project" value="UniProtKB-KW"/>
</dbReference>
<dbReference type="OrthoDB" id="2547319at2"/>
<reference evidence="6 7" key="1">
    <citation type="submission" date="2018-08" db="EMBL/GenBank/DDBJ databases">
        <title>Genomic Encyclopedia of Type Strains, Phase III (KMG-III): the genomes of soil and plant-associated and newly described type strains.</title>
        <authorList>
            <person name="Whitman W."/>
        </authorList>
    </citation>
    <scope>NUCLEOTIDE SEQUENCE [LARGE SCALE GENOMIC DNA]</scope>
    <source>
        <strain evidence="6 7">CGMCC 1.10966</strain>
    </source>
</reference>
<evidence type="ECO:0000256" key="1">
    <source>
        <dbReference type="ARBA" id="ARBA00009481"/>
    </source>
</evidence>
<organism evidence="6 7">
    <name type="scientific">Paenibacillus taihuensis</name>
    <dbReference type="NCBI Taxonomy" id="1156355"/>
    <lineage>
        <taxon>Bacteria</taxon>
        <taxon>Bacillati</taxon>
        <taxon>Bacillota</taxon>
        <taxon>Bacilli</taxon>
        <taxon>Bacillales</taxon>
        <taxon>Paenibacillaceae</taxon>
        <taxon>Paenibacillus</taxon>
    </lineage>
</organism>
<keyword evidence="7" id="KW-1185">Reference proteome</keyword>
<comment type="similarity">
    <text evidence="1">Belongs to the glycosyltransferase group 1 family. Glycosyltransferase 4 subfamily.</text>
</comment>
<comment type="caution">
    <text evidence="6">The sequence shown here is derived from an EMBL/GenBank/DDBJ whole genome shotgun (WGS) entry which is preliminary data.</text>
</comment>
<dbReference type="AlphaFoldDB" id="A0A3D9SE63"/>
<evidence type="ECO:0000259" key="5">
    <source>
        <dbReference type="Pfam" id="PF00534"/>
    </source>
</evidence>
<accession>A0A3D9SE63</accession>
<protein>
    <submittedName>
        <fullName evidence="6">Glycosyl transferase family 1</fullName>
    </submittedName>
</protein>
<proteinExistence type="inferred from homology"/>
<dbReference type="Proteomes" id="UP000256304">
    <property type="component" value="Unassembled WGS sequence"/>
</dbReference>
<dbReference type="Pfam" id="PF00534">
    <property type="entry name" value="Glycos_transf_1"/>
    <property type="match status" value="1"/>
</dbReference>
<evidence type="ECO:0000313" key="6">
    <source>
        <dbReference type="EMBL" id="REE93156.1"/>
    </source>
</evidence>
<dbReference type="SUPFAM" id="SSF53756">
    <property type="entry name" value="UDP-Glycosyltransferase/glycogen phosphorylase"/>
    <property type="match status" value="1"/>
</dbReference>
<dbReference type="PANTHER" id="PTHR12526">
    <property type="entry name" value="GLYCOSYLTRANSFERASE"/>
    <property type="match status" value="1"/>
</dbReference>
<dbReference type="Gene3D" id="3.40.50.2000">
    <property type="entry name" value="Glycogen Phosphorylase B"/>
    <property type="match status" value="2"/>
</dbReference>
<evidence type="ECO:0000313" key="7">
    <source>
        <dbReference type="Proteomes" id="UP000256304"/>
    </source>
</evidence>
<feature type="region of interest" description="Disordered" evidence="4">
    <location>
        <begin position="1"/>
        <end position="22"/>
    </location>
</feature>
<dbReference type="InterPro" id="IPR001296">
    <property type="entry name" value="Glyco_trans_1"/>
</dbReference>
<dbReference type="EMBL" id="QTTN01000002">
    <property type="protein sequence ID" value="REE93156.1"/>
    <property type="molecule type" value="Genomic_DNA"/>
</dbReference>
<feature type="domain" description="Glycosyl transferase family 1" evidence="5">
    <location>
        <begin position="232"/>
        <end position="395"/>
    </location>
</feature>
<evidence type="ECO:0000256" key="4">
    <source>
        <dbReference type="SAM" id="MobiDB-lite"/>
    </source>
</evidence>
<evidence type="ECO:0000256" key="3">
    <source>
        <dbReference type="ARBA" id="ARBA00022679"/>
    </source>
</evidence>
<dbReference type="RefSeq" id="WP_116187603.1">
    <property type="nucleotide sequence ID" value="NZ_QTTN01000002.1"/>
</dbReference>